<organism evidence="1 2">
    <name type="scientific">Amoebophilus asiaticus (strain 5a2)</name>
    <dbReference type="NCBI Taxonomy" id="452471"/>
    <lineage>
        <taxon>Bacteria</taxon>
        <taxon>Pseudomonadati</taxon>
        <taxon>Bacteroidota</taxon>
        <taxon>Cytophagia</taxon>
        <taxon>Cytophagales</taxon>
        <taxon>Amoebophilaceae</taxon>
        <taxon>Candidatus Amoebophilus</taxon>
    </lineage>
</organism>
<name>C3L3S0_AMOA5</name>
<keyword evidence="2" id="KW-1185">Reference proteome</keyword>
<dbReference type="Proteomes" id="UP000001227">
    <property type="component" value="Chromosome"/>
</dbReference>
<sequence length="108" mass="12404">MSFSITSCQCGTCNKKTIELSETVEDIDTKATNDHVQLTMEVDKHILLSNNKEFILTFHTLNNKSPEWNNYKLKISLEEPKEKADNKITFKDSTELQLSIRPTAKEVK</sequence>
<proteinExistence type="predicted"/>
<dbReference type="HOGENOM" id="CLU_2191445_0_0_10"/>
<dbReference type="RefSeq" id="WP_012472832.1">
    <property type="nucleotide sequence ID" value="NC_010830.1"/>
</dbReference>
<reference evidence="1 2" key="1">
    <citation type="journal article" date="2010" name="J. Bacteriol.">
        <title>The genome of the amoeba symbiont 'Candidatus Amoebophilus asiaticus' reveals common mechanisms for host cell interaction among amoeba-associated bacteria.</title>
        <authorList>
            <person name="Schmitz-Esser S."/>
            <person name="Tischler P."/>
            <person name="Arnold R."/>
            <person name="Montanaro J."/>
            <person name="Wagner M."/>
            <person name="Rattei T."/>
            <person name="Horn M."/>
        </authorList>
    </citation>
    <scope>NUCLEOTIDE SEQUENCE [LARGE SCALE GENOMIC DNA]</scope>
    <source>
        <strain evidence="1 2">5a2</strain>
    </source>
</reference>
<evidence type="ECO:0000313" key="1">
    <source>
        <dbReference type="EMBL" id="ACP20961.1"/>
    </source>
</evidence>
<protein>
    <submittedName>
        <fullName evidence="1">Uncharacterized protein</fullName>
    </submittedName>
</protein>
<gene>
    <name evidence="1" type="ordered locus">Aasi_1653</name>
</gene>
<dbReference type="AlphaFoldDB" id="C3L3S0"/>
<evidence type="ECO:0000313" key="2">
    <source>
        <dbReference type="Proteomes" id="UP000001227"/>
    </source>
</evidence>
<accession>C3L3S0</accession>
<dbReference type="KEGG" id="aas:Aasi_1653"/>
<dbReference type="EMBL" id="CP001102">
    <property type="protein sequence ID" value="ACP20961.1"/>
    <property type="molecule type" value="Genomic_DNA"/>
</dbReference>